<dbReference type="GO" id="GO:0003955">
    <property type="term" value="F:NAD(P)H dehydrogenase (quinone) activity"/>
    <property type="evidence" value="ECO:0007669"/>
    <property type="project" value="TreeGrafter"/>
</dbReference>
<dbReference type="AlphaFoldDB" id="A0A445DJX7"/>
<evidence type="ECO:0000313" key="2">
    <source>
        <dbReference type="EMBL" id="RYR63504.1"/>
    </source>
</evidence>
<gene>
    <name evidence="2" type="ORF">Ahy_A04g021320</name>
</gene>
<dbReference type="PANTHER" id="PTHR30546:SF23">
    <property type="entry name" value="FLAVOPROTEIN-LIKE PROTEIN YCP4-RELATED"/>
    <property type="match status" value="1"/>
</dbReference>
<dbReference type="InterPro" id="IPR029039">
    <property type="entry name" value="Flavoprotein-like_sf"/>
</dbReference>
<dbReference type="STRING" id="3818.A0A445DJX7"/>
<comment type="similarity">
    <text evidence="1">Belongs to the WrbA family.</text>
</comment>
<evidence type="ECO:0008006" key="4">
    <source>
        <dbReference type="Google" id="ProtNLM"/>
    </source>
</evidence>
<dbReference type="SUPFAM" id="SSF52218">
    <property type="entry name" value="Flavoproteins"/>
    <property type="match status" value="1"/>
</dbReference>
<keyword evidence="3" id="KW-1185">Reference proteome</keyword>
<reference evidence="2 3" key="1">
    <citation type="submission" date="2019-01" db="EMBL/GenBank/DDBJ databases">
        <title>Sequencing of cultivated peanut Arachis hypogaea provides insights into genome evolution and oil improvement.</title>
        <authorList>
            <person name="Chen X."/>
        </authorList>
    </citation>
    <scope>NUCLEOTIDE SEQUENCE [LARGE SCALE GENOMIC DNA]</scope>
    <source>
        <strain evidence="3">cv. Fuhuasheng</strain>
        <tissue evidence="2">Leaves</tissue>
    </source>
</reference>
<evidence type="ECO:0000313" key="3">
    <source>
        <dbReference type="Proteomes" id="UP000289738"/>
    </source>
</evidence>
<comment type="caution">
    <text evidence="2">The sequence shown here is derived from an EMBL/GenBank/DDBJ whole genome shotgun (WGS) entry which is preliminary data.</text>
</comment>
<protein>
    <recommendedName>
        <fullName evidence="4">NAD(P)H dehydrogenase (quinone)</fullName>
    </recommendedName>
</protein>
<dbReference type="Proteomes" id="UP000289738">
    <property type="component" value="Chromosome A04"/>
</dbReference>
<dbReference type="Gramene" id="arahy.Tifrunner.gnm2.ann2.Ah04g034900.1">
    <property type="protein sequence ID" value="arahy.Tifrunner.gnm2.ann2.Ah04g034900.1-CDS"/>
    <property type="gene ID" value="arahy.Tifrunner.gnm2.ann2.Ah04g034900"/>
</dbReference>
<proteinExistence type="inferred from homology"/>
<organism evidence="2 3">
    <name type="scientific">Arachis hypogaea</name>
    <name type="common">Peanut</name>
    <dbReference type="NCBI Taxonomy" id="3818"/>
    <lineage>
        <taxon>Eukaryota</taxon>
        <taxon>Viridiplantae</taxon>
        <taxon>Streptophyta</taxon>
        <taxon>Embryophyta</taxon>
        <taxon>Tracheophyta</taxon>
        <taxon>Spermatophyta</taxon>
        <taxon>Magnoliopsida</taxon>
        <taxon>eudicotyledons</taxon>
        <taxon>Gunneridae</taxon>
        <taxon>Pentapetalae</taxon>
        <taxon>rosids</taxon>
        <taxon>fabids</taxon>
        <taxon>Fabales</taxon>
        <taxon>Fabaceae</taxon>
        <taxon>Papilionoideae</taxon>
        <taxon>50 kb inversion clade</taxon>
        <taxon>dalbergioids sensu lato</taxon>
        <taxon>Dalbergieae</taxon>
        <taxon>Pterocarpus clade</taxon>
        <taxon>Arachis</taxon>
    </lineage>
</organism>
<accession>A0A445DJX7</accession>
<sequence>MCLCLWLNAPPKSDVPIIELDMLNGADGLIFSFPTQFRMMAAHLTPLIMQAHHGMIYVPIGYTFDHCMFEMEEEKGGSPYGAVTYAGDGTRQVSEIELLQAFH</sequence>
<dbReference type="EMBL" id="SDMP01000004">
    <property type="protein sequence ID" value="RYR63504.1"/>
    <property type="molecule type" value="Genomic_DNA"/>
</dbReference>
<name>A0A445DJX7_ARAHY</name>
<dbReference type="PANTHER" id="PTHR30546">
    <property type="entry name" value="FLAVODOXIN-RELATED PROTEIN WRBA-RELATED"/>
    <property type="match status" value="1"/>
</dbReference>
<dbReference type="GO" id="GO:0016020">
    <property type="term" value="C:membrane"/>
    <property type="evidence" value="ECO:0007669"/>
    <property type="project" value="TreeGrafter"/>
</dbReference>
<evidence type="ECO:0000256" key="1">
    <source>
        <dbReference type="ARBA" id="ARBA00006961"/>
    </source>
</evidence>
<dbReference type="Gene3D" id="3.40.50.360">
    <property type="match status" value="2"/>
</dbReference>